<dbReference type="EMBL" id="CP018145">
    <property type="protein sequence ID" value="ASJ57287.1"/>
    <property type="molecule type" value="Genomic_DNA"/>
</dbReference>
<sequence>MMDKNPFKHMRDMLAAKPVPKVDVKHKVMAVIRAQENKEEKVVKKKIGLLVTVGMLVGASSVWAGMEMIQLKNEKGEVVLELEQMSMQEQQQKMQQLPPDTKDQIKNRNAEIFKQLDTGEQIVNGLKPGEAVAIYWPLTKLQLESNPNSNPFVDVRSKPFTYTTWKDMEQKVGHLFKVSAEMGTDFKFVAGEAIYLPSDKYDEKAMKEEQERTKKEYVVQPIPLSDKLRNAEIEYKGQKGSAFIEVSILDDKNKSGGTFAENLEKIMIGDNEAVYSTFAPKNGDTVHSLEWVKNGTKVNYSLRAKMSVSTKEELLKMAEQINDTK</sequence>
<evidence type="ECO:0000256" key="1">
    <source>
        <dbReference type="SAM" id="Phobius"/>
    </source>
</evidence>
<keyword evidence="1" id="KW-0472">Membrane</keyword>
<protein>
    <recommendedName>
        <fullName evidence="4">DUF4367 domain-containing protein</fullName>
    </recommendedName>
</protein>
<dbReference type="Proteomes" id="UP000197781">
    <property type="component" value="Chromosome"/>
</dbReference>
<proteinExistence type="predicted"/>
<evidence type="ECO:0000313" key="3">
    <source>
        <dbReference type="Proteomes" id="UP000197781"/>
    </source>
</evidence>
<accession>A0A220MQ95</accession>
<reference evidence="2 3" key="1">
    <citation type="submission" date="2016-11" db="EMBL/GenBank/DDBJ databases">
        <authorList>
            <person name="Jaros S."/>
            <person name="Januszkiewicz K."/>
            <person name="Wedrychowicz H."/>
        </authorList>
    </citation>
    <scope>NUCLEOTIDE SEQUENCE [LARGE SCALE GENOMIC DNA]</scope>
    <source>
        <strain evidence="2 3">NF2</strain>
    </source>
</reference>
<gene>
    <name evidence="2" type="ORF">BP422_29535</name>
</gene>
<keyword evidence="1" id="KW-1133">Transmembrane helix</keyword>
<dbReference type="KEGG" id="bfm:BP422_29535"/>
<name>A0A220MQ95_9BACL</name>
<evidence type="ECO:0000313" key="2">
    <source>
        <dbReference type="EMBL" id="ASJ57287.1"/>
    </source>
</evidence>
<keyword evidence="1" id="KW-0812">Transmembrane</keyword>
<dbReference type="AlphaFoldDB" id="A0A220MQ95"/>
<evidence type="ECO:0008006" key="4">
    <source>
        <dbReference type="Google" id="ProtNLM"/>
    </source>
</evidence>
<organism evidence="2 3">
    <name type="scientific">Brevibacillus formosus</name>
    <dbReference type="NCBI Taxonomy" id="54913"/>
    <lineage>
        <taxon>Bacteria</taxon>
        <taxon>Bacillati</taxon>
        <taxon>Bacillota</taxon>
        <taxon>Bacilli</taxon>
        <taxon>Bacillales</taxon>
        <taxon>Paenibacillaceae</taxon>
        <taxon>Brevibacillus</taxon>
    </lineage>
</organism>
<feature type="transmembrane region" description="Helical" evidence="1">
    <location>
        <begin position="47"/>
        <end position="66"/>
    </location>
</feature>